<reference evidence="1" key="1">
    <citation type="journal article" date="2016" name="Gigascience">
        <title>De novo construction of an expanded transcriptome assembly for the western tarnished plant bug, Lygus hesperus.</title>
        <authorList>
            <person name="Tassone E.E."/>
            <person name="Geib S.M."/>
            <person name="Hall B."/>
            <person name="Fabrick J.A."/>
            <person name="Brent C.S."/>
            <person name="Hull J.J."/>
        </authorList>
    </citation>
    <scope>NUCLEOTIDE SEQUENCE</scope>
</reference>
<sequence>MQSVHDMMYITLYSYSRWGYNPPNGDGYFLPAVDKTLQPKPSKIVQEFYYPTLVYTSKGIKWIVHTTVLQNSTTDNAVINPTIVSPANMTGKNINPFDASQTLDRTFLLPKIMYPRHLDPCGELLENAVPGYHFFNIPVPSDNTVQ</sequence>
<gene>
    <name evidence="1" type="ORF">g.92139</name>
</gene>
<organism evidence="1">
    <name type="scientific">Lygus hesperus</name>
    <name type="common">Western plant bug</name>
    <dbReference type="NCBI Taxonomy" id="30085"/>
    <lineage>
        <taxon>Eukaryota</taxon>
        <taxon>Metazoa</taxon>
        <taxon>Ecdysozoa</taxon>
        <taxon>Arthropoda</taxon>
        <taxon>Hexapoda</taxon>
        <taxon>Insecta</taxon>
        <taxon>Pterygota</taxon>
        <taxon>Neoptera</taxon>
        <taxon>Paraneoptera</taxon>
        <taxon>Hemiptera</taxon>
        <taxon>Heteroptera</taxon>
        <taxon>Panheteroptera</taxon>
        <taxon>Cimicomorpha</taxon>
        <taxon>Miridae</taxon>
        <taxon>Mirini</taxon>
        <taxon>Lygus</taxon>
    </lineage>
</organism>
<evidence type="ECO:0000313" key="1">
    <source>
        <dbReference type="EMBL" id="JAP99305.1"/>
    </source>
</evidence>
<protein>
    <submittedName>
        <fullName evidence="1">Uncharacterized protein</fullName>
    </submittedName>
</protein>
<proteinExistence type="predicted"/>
<dbReference type="EMBL" id="GDHC01019323">
    <property type="protein sequence ID" value="JAP99305.1"/>
    <property type="molecule type" value="Transcribed_RNA"/>
</dbReference>
<dbReference type="AlphaFoldDB" id="A0A146KVR6"/>
<accession>A0A146KVR6</accession>
<name>A0A146KVR6_LYGHE</name>